<sequence>MLDLNHLTPADIAASLQAPSPSSYDVPSLAHMAYRDAGVLIPFLRIEQAWHLLFIRRPHYVGDMHSGQVAFAGGKHDPEDQTLIDTALREAYEELGIHPKDVNVLGQLRPHFSVSQFRIMPTVATMPWPYALQPSPDEVAHSFTMPLNWLANPDNHHIRYKRLMDSSDETIPVVYFQDYQGEMLWGATARMVLSLVECLNRQNTFAFH</sequence>
<evidence type="ECO:0000256" key="5">
    <source>
        <dbReference type="ARBA" id="ARBA00022842"/>
    </source>
</evidence>
<evidence type="ECO:0000256" key="6">
    <source>
        <dbReference type="ARBA" id="ARBA00023211"/>
    </source>
</evidence>
<dbReference type="InterPro" id="IPR045121">
    <property type="entry name" value="CoAse"/>
</dbReference>
<dbReference type="SUPFAM" id="SSF55811">
    <property type="entry name" value="Nudix"/>
    <property type="match status" value="1"/>
</dbReference>
<dbReference type="EC" id="3.6.1.55" evidence="8"/>
<evidence type="ECO:0000313" key="8">
    <source>
        <dbReference type="EMBL" id="WGZ91842.1"/>
    </source>
</evidence>
<dbReference type="PROSITE" id="PS51462">
    <property type="entry name" value="NUDIX"/>
    <property type="match status" value="1"/>
</dbReference>
<keyword evidence="4 8" id="KW-0378">Hydrolase</keyword>
<dbReference type="GO" id="GO:0035539">
    <property type="term" value="F:8-oxo-7,8-dihydrodeoxyguanosine triphosphate pyrophosphatase activity"/>
    <property type="evidence" value="ECO:0007669"/>
    <property type="project" value="UniProtKB-EC"/>
</dbReference>
<gene>
    <name evidence="8" type="ORF">QJT80_05020</name>
</gene>
<proteinExistence type="predicted"/>
<dbReference type="AlphaFoldDB" id="A0AA95H6P0"/>
<dbReference type="GO" id="GO:0010945">
    <property type="term" value="F:coenzyme A diphosphatase activity"/>
    <property type="evidence" value="ECO:0007669"/>
    <property type="project" value="InterPro"/>
</dbReference>
<dbReference type="CDD" id="cd03426">
    <property type="entry name" value="NUDIX_CoAse_Nudt7"/>
    <property type="match status" value="1"/>
</dbReference>
<evidence type="ECO:0000259" key="7">
    <source>
        <dbReference type="PROSITE" id="PS51462"/>
    </source>
</evidence>
<dbReference type="PANTHER" id="PTHR12992:SF11">
    <property type="entry name" value="MITOCHONDRIAL COENZYME A DIPHOSPHATASE NUDT8"/>
    <property type="match status" value="1"/>
</dbReference>
<comment type="cofactor">
    <cofactor evidence="2">
        <name>Mg(2+)</name>
        <dbReference type="ChEBI" id="CHEBI:18420"/>
    </cofactor>
</comment>
<keyword evidence="6" id="KW-0464">Manganese</keyword>
<dbReference type="EMBL" id="CP124755">
    <property type="protein sequence ID" value="WGZ91842.1"/>
    <property type="molecule type" value="Genomic_DNA"/>
</dbReference>
<dbReference type="InterPro" id="IPR015797">
    <property type="entry name" value="NUDIX_hydrolase-like_dom_sf"/>
</dbReference>
<feature type="domain" description="Nudix hydrolase" evidence="7">
    <location>
        <begin position="33"/>
        <end position="168"/>
    </location>
</feature>
<keyword evidence="5" id="KW-0460">Magnesium</keyword>
<organism evidence="8">
    <name type="scientific">Candidatus Thiocaldithrix dubininis</name>
    <dbReference type="NCBI Taxonomy" id="3080823"/>
    <lineage>
        <taxon>Bacteria</taxon>
        <taxon>Pseudomonadati</taxon>
        <taxon>Pseudomonadota</taxon>
        <taxon>Gammaproteobacteria</taxon>
        <taxon>Thiotrichales</taxon>
        <taxon>Thiotrichaceae</taxon>
        <taxon>Candidatus Thiocaldithrix</taxon>
    </lineage>
</organism>
<dbReference type="InterPro" id="IPR000086">
    <property type="entry name" value="NUDIX_hydrolase_dom"/>
</dbReference>
<reference evidence="8" key="1">
    <citation type="journal article" date="2023" name="Int. J. Mol. Sci.">
        <title>Metagenomics Revealed a New Genus 'Candidatus Thiocaldithrix dubininis' gen. nov., sp. nov. and a New Species 'Candidatus Thiothrix putei' sp. nov. in the Family Thiotrichaceae, Some Members of Which Have Traits of Both Na+- and H+-Motive Energetics.</title>
        <authorList>
            <person name="Ravin N.V."/>
            <person name="Muntyan M.S."/>
            <person name="Smolyakov D.D."/>
            <person name="Rudenko T.S."/>
            <person name="Beletsky A.V."/>
            <person name="Mardanov A.V."/>
            <person name="Grabovich M.Y."/>
        </authorList>
    </citation>
    <scope>NUCLEOTIDE SEQUENCE</scope>
    <source>
        <strain evidence="8">GKL-01</strain>
    </source>
</reference>
<reference evidence="8" key="2">
    <citation type="submission" date="2023-04" db="EMBL/GenBank/DDBJ databases">
        <authorList>
            <person name="Beletskiy A.V."/>
            <person name="Mardanov A.V."/>
            <person name="Ravin N.V."/>
        </authorList>
    </citation>
    <scope>NUCLEOTIDE SEQUENCE</scope>
    <source>
        <strain evidence="8">GKL-01</strain>
    </source>
</reference>
<evidence type="ECO:0000256" key="1">
    <source>
        <dbReference type="ARBA" id="ARBA00001936"/>
    </source>
</evidence>
<evidence type="ECO:0000256" key="4">
    <source>
        <dbReference type="ARBA" id="ARBA00022801"/>
    </source>
</evidence>
<dbReference type="Gene3D" id="3.90.79.10">
    <property type="entry name" value="Nucleoside Triphosphate Pyrophosphohydrolase"/>
    <property type="match status" value="1"/>
</dbReference>
<keyword evidence="3" id="KW-0479">Metal-binding</keyword>
<dbReference type="PANTHER" id="PTHR12992">
    <property type="entry name" value="NUDIX HYDROLASE"/>
    <property type="match status" value="1"/>
</dbReference>
<evidence type="ECO:0000256" key="2">
    <source>
        <dbReference type="ARBA" id="ARBA00001946"/>
    </source>
</evidence>
<accession>A0AA95H6P0</accession>
<dbReference type="GO" id="GO:0046872">
    <property type="term" value="F:metal ion binding"/>
    <property type="evidence" value="ECO:0007669"/>
    <property type="project" value="UniProtKB-KW"/>
</dbReference>
<comment type="cofactor">
    <cofactor evidence="1">
        <name>Mn(2+)</name>
        <dbReference type="ChEBI" id="CHEBI:29035"/>
    </cofactor>
</comment>
<dbReference type="KEGG" id="tdu:QJT80_05020"/>
<evidence type="ECO:0000256" key="3">
    <source>
        <dbReference type="ARBA" id="ARBA00022723"/>
    </source>
</evidence>
<dbReference type="Proteomes" id="UP001300672">
    <property type="component" value="Chromosome"/>
</dbReference>
<dbReference type="Pfam" id="PF00293">
    <property type="entry name" value="NUDIX"/>
    <property type="match status" value="1"/>
</dbReference>
<name>A0AA95H6P0_9GAMM</name>
<protein>
    <submittedName>
        <fullName evidence="8">CoA pyrophosphatase</fullName>
        <ecNumber evidence="8">3.6.1.55</ecNumber>
    </submittedName>
</protein>